<keyword evidence="2" id="KW-0813">Transport</keyword>
<name>A0A5K7ZPE7_9BACT</name>
<keyword evidence="4 7" id="KW-0812">Transmembrane</keyword>
<dbReference type="AlphaFoldDB" id="A0A5K7ZPE7"/>
<keyword evidence="5 7" id="KW-1133">Transmembrane helix</keyword>
<dbReference type="Gene3D" id="1.10.1760.20">
    <property type="match status" value="1"/>
</dbReference>
<evidence type="ECO:0000256" key="6">
    <source>
        <dbReference type="ARBA" id="ARBA00023136"/>
    </source>
</evidence>
<dbReference type="Pfam" id="PF01891">
    <property type="entry name" value="CbiM"/>
    <property type="match status" value="1"/>
</dbReference>
<evidence type="ECO:0000313" key="9">
    <source>
        <dbReference type="Proteomes" id="UP000425960"/>
    </source>
</evidence>
<gene>
    <name evidence="8" type="ORF">DSCO28_30130</name>
</gene>
<dbReference type="KEGG" id="dov:DSCO28_30130"/>
<dbReference type="PANTHER" id="PTHR34229:SF1">
    <property type="entry name" value="METAL TRANSPORT PROTEIN HI_1621-RELATED"/>
    <property type="match status" value="1"/>
</dbReference>
<feature type="transmembrane region" description="Helical" evidence="7">
    <location>
        <begin position="40"/>
        <end position="57"/>
    </location>
</feature>
<accession>A0A5K7ZPE7</accession>
<reference evidence="8 9" key="1">
    <citation type="submission" date="2019-11" db="EMBL/GenBank/DDBJ databases">
        <title>Comparative genomics of hydrocarbon-degrading Desulfosarcina strains.</title>
        <authorList>
            <person name="Watanabe M."/>
            <person name="Kojima H."/>
            <person name="Fukui M."/>
        </authorList>
    </citation>
    <scope>NUCLEOTIDE SEQUENCE [LARGE SCALE GENOMIC DNA]</scope>
    <source>
        <strain evidence="8 9">28bB2T</strain>
    </source>
</reference>
<evidence type="ECO:0000313" key="8">
    <source>
        <dbReference type="EMBL" id="BBO82447.1"/>
    </source>
</evidence>
<dbReference type="GO" id="GO:0005886">
    <property type="term" value="C:plasma membrane"/>
    <property type="evidence" value="ECO:0007669"/>
    <property type="project" value="UniProtKB-SubCell"/>
</dbReference>
<comment type="subcellular location">
    <subcellularLocation>
        <location evidence="1">Cell membrane</location>
        <topology evidence="1">Multi-pass membrane protein</topology>
    </subcellularLocation>
</comment>
<evidence type="ECO:0000256" key="4">
    <source>
        <dbReference type="ARBA" id="ARBA00022692"/>
    </source>
</evidence>
<evidence type="ECO:0000256" key="3">
    <source>
        <dbReference type="ARBA" id="ARBA00022475"/>
    </source>
</evidence>
<dbReference type="InterPro" id="IPR002751">
    <property type="entry name" value="CbiM/NikMN"/>
</dbReference>
<keyword evidence="3" id="KW-1003">Cell membrane</keyword>
<proteinExistence type="predicted"/>
<evidence type="ECO:0000256" key="1">
    <source>
        <dbReference type="ARBA" id="ARBA00004651"/>
    </source>
</evidence>
<organism evidence="8 9">
    <name type="scientific">Desulfosarcina ovata subsp. sediminis</name>
    <dbReference type="NCBI Taxonomy" id="885957"/>
    <lineage>
        <taxon>Bacteria</taxon>
        <taxon>Pseudomonadati</taxon>
        <taxon>Thermodesulfobacteriota</taxon>
        <taxon>Desulfobacteria</taxon>
        <taxon>Desulfobacterales</taxon>
        <taxon>Desulfosarcinaceae</taxon>
        <taxon>Desulfosarcina</taxon>
    </lineage>
</organism>
<protein>
    <submittedName>
        <fullName evidence="8">Cobalt transporter CbiM</fullName>
    </submittedName>
</protein>
<evidence type="ECO:0000256" key="2">
    <source>
        <dbReference type="ARBA" id="ARBA00022448"/>
    </source>
</evidence>
<evidence type="ECO:0000256" key="7">
    <source>
        <dbReference type="SAM" id="Phobius"/>
    </source>
</evidence>
<feature type="transmembrane region" description="Helical" evidence="7">
    <location>
        <begin position="6"/>
        <end position="28"/>
    </location>
</feature>
<sequence>MHISEGVISAPVLIGSGVLTVAGTAIGLKKMDYEHVAQAGILSATFFLASLIHVPIGPSSVHLLLNGIVGLMLGWGAFAAILVGLALQAMLFQFGGITVLGVNTLNVAGPAVLCYYLFGRLVQKDTGLAVVGAFACGALSVLLTSLMVALSLLFTEESFFEVAALVVTAHLPVMIIEGIITAFCIGFLKKVKPDSLPGFSTSPGESTVQ</sequence>
<dbReference type="Proteomes" id="UP000425960">
    <property type="component" value="Chromosome"/>
</dbReference>
<feature type="transmembrane region" description="Helical" evidence="7">
    <location>
        <begin position="162"/>
        <end position="188"/>
    </location>
</feature>
<dbReference type="NCBIfam" id="NF004905">
    <property type="entry name" value="PRK06265.1-5"/>
    <property type="match status" value="1"/>
</dbReference>
<evidence type="ECO:0000256" key="5">
    <source>
        <dbReference type="ARBA" id="ARBA00022989"/>
    </source>
</evidence>
<feature type="transmembrane region" description="Helical" evidence="7">
    <location>
        <begin position="63"/>
        <end position="87"/>
    </location>
</feature>
<keyword evidence="6 7" id="KW-0472">Membrane</keyword>
<dbReference type="GO" id="GO:0000041">
    <property type="term" value="P:transition metal ion transport"/>
    <property type="evidence" value="ECO:0007669"/>
    <property type="project" value="InterPro"/>
</dbReference>
<feature type="transmembrane region" description="Helical" evidence="7">
    <location>
        <begin position="94"/>
        <end position="118"/>
    </location>
</feature>
<dbReference type="PANTHER" id="PTHR34229">
    <property type="entry name" value="METAL TRANSPORT PROTEIN HI_1621-RELATED"/>
    <property type="match status" value="1"/>
</dbReference>
<dbReference type="EMBL" id="AP021876">
    <property type="protein sequence ID" value="BBO82447.1"/>
    <property type="molecule type" value="Genomic_DNA"/>
</dbReference>
<feature type="transmembrane region" description="Helical" evidence="7">
    <location>
        <begin position="130"/>
        <end position="155"/>
    </location>
</feature>
<dbReference type="RefSeq" id="WP_155310813.1">
    <property type="nucleotide sequence ID" value="NZ_AP021876.1"/>
</dbReference>
<dbReference type="NCBIfam" id="NF004909">
    <property type="entry name" value="PRK06265.2-5"/>
    <property type="match status" value="1"/>
</dbReference>